<feature type="signal peptide" evidence="5">
    <location>
        <begin position="1"/>
        <end position="18"/>
    </location>
</feature>
<dbReference type="PRINTS" id="PR01023">
    <property type="entry name" value="NAFLGMOTY"/>
</dbReference>
<protein>
    <submittedName>
        <fullName evidence="7">Sodium-type flagellar protein MotY, putative</fullName>
    </submittedName>
</protein>
<dbReference type="PANTHER" id="PTHR30329">
    <property type="entry name" value="STATOR ELEMENT OF FLAGELLAR MOTOR COMPLEX"/>
    <property type="match status" value="1"/>
</dbReference>
<dbReference type="eggNOG" id="COG2885">
    <property type="taxonomic scope" value="Bacteria"/>
</dbReference>
<evidence type="ECO:0000313" key="8">
    <source>
        <dbReference type="Proteomes" id="UP000002383"/>
    </source>
</evidence>
<evidence type="ECO:0000256" key="3">
    <source>
        <dbReference type="ARBA" id="ARBA00023237"/>
    </source>
</evidence>
<comment type="subcellular location">
    <subcellularLocation>
        <location evidence="1">Cell outer membrane</location>
    </subcellularLocation>
</comment>
<dbReference type="Pfam" id="PF00691">
    <property type="entry name" value="OmpA"/>
    <property type="match status" value="1"/>
</dbReference>
<dbReference type="PRINTS" id="PR01021">
    <property type="entry name" value="OMPADOMAIN"/>
</dbReference>
<organism evidence="7 8">
    <name type="scientific">Thioalkalivibrio sulfidiphilus (strain HL-EbGR7)</name>
    <dbReference type="NCBI Taxonomy" id="396588"/>
    <lineage>
        <taxon>Bacteria</taxon>
        <taxon>Pseudomonadati</taxon>
        <taxon>Pseudomonadota</taxon>
        <taxon>Gammaproteobacteria</taxon>
        <taxon>Chromatiales</taxon>
        <taxon>Ectothiorhodospiraceae</taxon>
        <taxon>Thioalkalivibrio</taxon>
    </lineage>
</organism>
<dbReference type="Gene3D" id="3.30.1330.60">
    <property type="entry name" value="OmpA-like domain"/>
    <property type="match status" value="1"/>
</dbReference>
<dbReference type="KEGG" id="tgr:Tgr7_2453"/>
<dbReference type="HOGENOM" id="CLU_069369_1_0_6"/>
<keyword evidence="7" id="KW-0969">Cilium</keyword>
<proteinExistence type="predicted"/>
<dbReference type="InterPro" id="IPR036737">
    <property type="entry name" value="OmpA-like_sf"/>
</dbReference>
<dbReference type="GO" id="GO:0009279">
    <property type="term" value="C:cell outer membrane"/>
    <property type="evidence" value="ECO:0007669"/>
    <property type="project" value="UniProtKB-SubCell"/>
</dbReference>
<keyword evidence="7" id="KW-0966">Cell projection</keyword>
<dbReference type="Proteomes" id="UP000002383">
    <property type="component" value="Chromosome"/>
</dbReference>
<dbReference type="OrthoDB" id="5793320at2"/>
<gene>
    <name evidence="7" type="ordered locus">Tgr7_2453</name>
</gene>
<dbReference type="STRING" id="396588.Tgr7_2453"/>
<dbReference type="RefSeq" id="WP_012639006.1">
    <property type="nucleotide sequence ID" value="NC_011901.1"/>
</dbReference>
<dbReference type="InterPro" id="IPR041544">
    <property type="entry name" value="MotY_N"/>
</dbReference>
<evidence type="ECO:0000259" key="6">
    <source>
        <dbReference type="PROSITE" id="PS51123"/>
    </source>
</evidence>
<dbReference type="AlphaFoldDB" id="B8GLH6"/>
<dbReference type="InterPro" id="IPR006664">
    <property type="entry name" value="OMP_bac"/>
</dbReference>
<evidence type="ECO:0000256" key="4">
    <source>
        <dbReference type="PROSITE-ProRule" id="PRU00473"/>
    </source>
</evidence>
<dbReference type="EMBL" id="CP001339">
    <property type="protein sequence ID" value="ACL73531.1"/>
    <property type="molecule type" value="Genomic_DNA"/>
</dbReference>
<dbReference type="SUPFAM" id="SSF103088">
    <property type="entry name" value="OmpA-like"/>
    <property type="match status" value="1"/>
</dbReference>
<dbReference type="InterPro" id="IPR006665">
    <property type="entry name" value="OmpA-like"/>
</dbReference>
<evidence type="ECO:0000313" key="7">
    <source>
        <dbReference type="EMBL" id="ACL73531.1"/>
    </source>
</evidence>
<evidence type="ECO:0000256" key="2">
    <source>
        <dbReference type="ARBA" id="ARBA00023136"/>
    </source>
</evidence>
<reference evidence="7 8" key="1">
    <citation type="journal article" date="2011" name="Stand. Genomic Sci.">
        <title>Complete genome sequence of 'Thioalkalivibrio sulfidophilus' HL-EbGr7.</title>
        <authorList>
            <person name="Muyzer G."/>
            <person name="Sorokin D.Y."/>
            <person name="Mavromatis K."/>
            <person name="Lapidus A."/>
            <person name="Clum A."/>
            <person name="Ivanova N."/>
            <person name="Pati A."/>
            <person name="d'Haeseleer P."/>
            <person name="Woyke T."/>
            <person name="Kyrpides N.C."/>
        </authorList>
    </citation>
    <scope>NUCLEOTIDE SEQUENCE [LARGE SCALE GENOMIC DNA]</scope>
    <source>
        <strain evidence="7 8">HL-EbGR7</strain>
    </source>
</reference>
<dbReference type="PROSITE" id="PS51123">
    <property type="entry name" value="OMPA_2"/>
    <property type="match status" value="1"/>
</dbReference>
<feature type="domain" description="OmpA-like" evidence="6">
    <location>
        <begin position="171"/>
        <end position="280"/>
    </location>
</feature>
<evidence type="ECO:0000256" key="5">
    <source>
        <dbReference type="SAM" id="SignalP"/>
    </source>
</evidence>
<name>B8GLH6_THISH</name>
<keyword evidence="8" id="KW-1185">Reference proteome</keyword>
<dbReference type="CDD" id="cd07185">
    <property type="entry name" value="OmpA_C-like"/>
    <property type="match status" value="1"/>
</dbReference>
<dbReference type="Gene3D" id="2.60.40.2540">
    <property type="match status" value="1"/>
</dbReference>
<keyword evidence="2 4" id="KW-0472">Membrane</keyword>
<keyword evidence="3" id="KW-0998">Cell outer membrane</keyword>
<dbReference type="Pfam" id="PF18393">
    <property type="entry name" value="MotY_N"/>
    <property type="match status" value="1"/>
</dbReference>
<keyword evidence="5" id="KW-0732">Signal</keyword>
<feature type="chain" id="PRO_5002873000" evidence="5">
    <location>
        <begin position="19"/>
        <end position="280"/>
    </location>
</feature>
<evidence type="ECO:0000256" key="1">
    <source>
        <dbReference type="ARBA" id="ARBA00004442"/>
    </source>
</evidence>
<dbReference type="InterPro" id="IPR050330">
    <property type="entry name" value="Bact_OuterMem_StrucFunc"/>
</dbReference>
<sequence length="280" mass="31348" precursor="true">MARLMAILMLFAAAPAWAGVEFGARLEQSFWTVSSAPDACELRHEIPRYGVARFQERAGHELGFRLDTDLSGASGREARLVLVPPNWRHDLRPRHLADVGSEARTLSLDRATTLELFHALEAGYQLSVEHPSPGAGGFQVAAAVSTVRFRDVQAEFSRCRAGMIQLDFRPVAEWRVHFDTNLSRLDARAHETLREVLTAWRAQRHMRVIVAGHADVRGGDTINDPLSRRRAEAVRTFLDVYGIPRNRIELRSFGATWPLDPGEGEAAWALNRRATVWLAP</sequence>
<accession>B8GLH6</accession>
<keyword evidence="7" id="KW-0282">Flagellum</keyword>
<dbReference type="PANTHER" id="PTHR30329:SF21">
    <property type="entry name" value="LIPOPROTEIN YIAD-RELATED"/>
    <property type="match status" value="1"/>
</dbReference>